<dbReference type="RefSeq" id="WP_380218566.1">
    <property type="nucleotide sequence ID" value="NZ_JBHTBN010000007.1"/>
</dbReference>
<proteinExistence type="predicted"/>
<protein>
    <submittedName>
        <fullName evidence="5">PQQ-dependent sugar dehydrogenase</fullName>
    </submittedName>
</protein>
<evidence type="ECO:0000313" key="5">
    <source>
        <dbReference type="EMBL" id="MFC7358583.1"/>
    </source>
</evidence>
<comment type="caution">
    <text evidence="5">The sequence shown here is derived from an EMBL/GenBank/DDBJ whole genome shotgun (WGS) entry which is preliminary data.</text>
</comment>
<feature type="chain" id="PRO_5046086355" evidence="2">
    <location>
        <begin position="20"/>
        <end position="455"/>
    </location>
</feature>
<feature type="domain" description="Glucose/Sorbosone dehydrogenase" evidence="3">
    <location>
        <begin position="32"/>
        <end position="317"/>
    </location>
</feature>
<dbReference type="InterPro" id="IPR011042">
    <property type="entry name" value="6-blade_b-propeller_TolB-like"/>
</dbReference>
<name>A0ABW2MXJ4_9FLAO</name>
<dbReference type="SUPFAM" id="SSF50952">
    <property type="entry name" value="Soluble quinoprotein glucose dehydrogenase"/>
    <property type="match status" value="1"/>
</dbReference>
<dbReference type="NCBIfam" id="TIGR04183">
    <property type="entry name" value="Por_Secre_tail"/>
    <property type="match status" value="1"/>
</dbReference>
<evidence type="ECO:0000313" key="6">
    <source>
        <dbReference type="Proteomes" id="UP001596415"/>
    </source>
</evidence>
<keyword evidence="1 2" id="KW-0732">Signal</keyword>
<dbReference type="Proteomes" id="UP001596415">
    <property type="component" value="Unassembled WGS sequence"/>
</dbReference>
<organism evidence="5 6">
    <name type="scientific">Jejudonia soesokkakensis</name>
    <dbReference type="NCBI Taxonomy" id="1323432"/>
    <lineage>
        <taxon>Bacteria</taxon>
        <taxon>Pseudomonadati</taxon>
        <taxon>Bacteroidota</taxon>
        <taxon>Flavobacteriia</taxon>
        <taxon>Flavobacteriales</taxon>
        <taxon>Flavobacteriaceae</taxon>
        <taxon>Jejudonia</taxon>
    </lineage>
</organism>
<feature type="signal peptide" evidence="2">
    <location>
        <begin position="1"/>
        <end position="19"/>
    </location>
</feature>
<keyword evidence="6" id="KW-1185">Reference proteome</keyword>
<sequence length="455" mass="49131">MKKIIPLFALLFLACSIQAQVVSIEPFADGFSSPIDLQNAGDERLFVVEKSGVIKILNLDGTVNPTPFLDIQSLINDAGERGLLGLAFHPDYATNGFFYVHYSDTNGDTQISRFSVDSGNPDIADSTSELSILFVDQPASNHNGGSIAFGTDGMLYIALGDGGGGGDQDNNAQNLLLLLGKLLRIDVDNPTGGNNYGIPANNPFVGNPDGRDEIWAYGLRNPYRFSIDDEAGDIWIGDVGQGSVEEVNKAPLSEAGINYGWRCFEGSEPFNTGGCPDPSELTFPVAEYPWSAGGSVVGGYVYRGSIYQDLQEVYIFADIDGMISTVDSDLNYIDQGSYPEFFWVGFGEDINEELYLLDITGSIVKIQGSVLSVPEFDKNSISISPNPASDYVTISSSERILTSIQVVDIRGSIIMSENFSAPQRTIETTSLSQGIYMIQVLADDGSKVTKKLVVQ</sequence>
<evidence type="ECO:0000259" key="3">
    <source>
        <dbReference type="Pfam" id="PF07995"/>
    </source>
</evidence>
<accession>A0ABW2MXJ4</accession>
<dbReference type="InterPro" id="IPR026444">
    <property type="entry name" value="Secre_tail"/>
</dbReference>
<dbReference type="PANTHER" id="PTHR19328">
    <property type="entry name" value="HEDGEHOG-INTERACTING PROTEIN"/>
    <property type="match status" value="1"/>
</dbReference>
<dbReference type="PROSITE" id="PS51257">
    <property type="entry name" value="PROKAR_LIPOPROTEIN"/>
    <property type="match status" value="1"/>
</dbReference>
<dbReference type="InterPro" id="IPR012938">
    <property type="entry name" value="Glc/Sorbosone_DH"/>
</dbReference>
<feature type="domain" description="Secretion system C-terminal sorting" evidence="4">
    <location>
        <begin position="383"/>
        <end position="454"/>
    </location>
</feature>
<reference evidence="6" key="1">
    <citation type="journal article" date="2019" name="Int. J. Syst. Evol. Microbiol.">
        <title>The Global Catalogue of Microorganisms (GCM) 10K type strain sequencing project: providing services to taxonomists for standard genome sequencing and annotation.</title>
        <authorList>
            <consortium name="The Broad Institute Genomics Platform"/>
            <consortium name="The Broad Institute Genome Sequencing Center for Infectious Disease"/>
            <person name="Wu L."/>
            <person name="Ma J."/>
        </authorList>
    </citation>
    <scope>NUCLEOTIDE SEQUENCE [LARGE SCALE GENOMIC DNA]</scope>
    <source>
        <strain evidence="6">CGMCC 1.16306</strain>
    </source>
</reference>
<evidence type="ECO:0000256" key="2">
    <source>
        <dbReference type="SAM" id="SignalP"/>
    </source>
</evidence>
<dbReference type="Gene3D" id="2.120.10.30">
    <property type="entry name" value="TolB, C-terminal domain"/>
    <property type="match status" value="1"/>
</dbReference>
<evidence type="ECO:0000256" key="1">
    <source>
        <dbReference type="ARBA" id="ARBA00022729"/>
    </source>
</evidence>
<evidence type="ECO:0000259" key="4">
    <source>
        <dbReference type="Pfam" id="PF18962"/>
    </source>
</evidence>
<dbReference type="EMBL" id="JBHTBN010000007">
    <property type="protein sequence ID" value="MFC7358583.1"/>
    <property type="molecule type" value="Genomic_DNA"/>
</dbReference>
<dbReference type="PANTHER" id="PTHR19328:SF75">
    <property type="entry name" value="ALDOSE SUGAR DEHYDROGENASE YLII"/>
    <property type="match status" value="1"/>
</dbReference>
<gene>
    <name evidence="5" type="ORF">ACFQO1_12850</name>
</gene>
<dbReference type="InterPro" id="IPR011041">
    <property type="entry name" value="Quinoprot_gluc/sorb_DH_b-prop"/>
</dbReference>
<dbReference type="Pfam" id="PF18962">
    <property type="entry name" value="Por_Secre_tail"/>
    <property type="match status" value="1"/>
</dbReference>
<dbReference type="Pfam" id="PF07995">
    <property type="entry name" value="GSDH"/>
    <property type="match status" value="1"/>
</dbReference>